<protein>
    <recommendedName>
        <fullName evidence="3 7">Uroporphyrinogen decarboxylase</fullName>
        <shortName evidence="7">UPD</shortName>
        <shortName evidence="7">URO-D</shortName>
        <ecNumber evidence="3 7">4.1.1.37</ecNumber>
    </recommendedName>
</protein>
<feature type="binding site" evidence="7">
    <location>
        <position position="148"/>
    </location>
    <ligand>
        <name>substrate</name>
    </ligand>
</feature>
<dbReference type="InterPro" id="IPR006361">
    <property type="entry name" value="Uroporphyrinogen_deCO2ase_HemE"/>
</dbReference>
<dbReference type="GO" id="GO:0005829">
    <property type="term" value="C:cytosol"/>
    <property type="evidence" value="ECO:0007669"/>
    <property type="project" value="TreeGrafter"/>
</dbReference>
<comment type="pathway">
    <text evidence="1 7 8">Porphyrin-containing compound metabolism; protoporphyrin-IX biosynthesis; coproporphyrinogen-III from 5-aminolevulinate: step 4/4.</text>
</comment>
<comment type="caution">
    <text evidence="7">Lacks conserved residue(s) required for the propagation of feature annotation.</text>
</comment>
<evidence type="ECO:0000313" key="13">
    <source>
        <dbReference type="Proteomes" id="UP000244338"/>
    </source>
</evidence>
<evidence type="ECO:0000256" key="3">
    <source>
        <dbReference type="ARBA" id="ARBA00012288"/>
    </source>
</evidence>
<dbReference type="Gene3D" id="3.20.20.210">
    <property type="match status" value="1"/>
</dbReference>
<evidence type="ECO:0000259" key="10">
    <source>
        <dbReference type="PROSITE" id="PS00906"/>
    </source>
</evidence>
<dbReference type="AlphaFoldDB" id="A0A2R6Y438"/>
<dbReference type="HAMAP" id="MF_00218">
    <property type="entry name" value="URO_D"/>
    <property type="match status" value="1"/>
</dbReference>
<dbReference type="InterPro" id="IPR000257">
    <property type="entry name" value="Uroporphyrinogen_deCOase"/>
</dbReference>
<dbReference type="EC" id="4.1.1.37" evidence="3 7"/>
<name>A0A2R6Y438_9BACL</name>
<dbReference type="NCBIfam" id="TIGR01464">
    <property type="entry name" value="hemE"/>
    <property type="match status" value="1"/>
</dbReference>
<dbReference type="Proteomes" id="UP000244338">
    <property type="component" value="Unassembled WGS sequence"/>
</dbReference>
<feature type="binding site" evidence="7">
    <location>
        <position position="318"/>
    </location>
    <ligand>
        <name>substrate</name>
    </ligand>
</feature>
<evidence type="ECO:0000256" key="4">
    <source>
        <dbReference type="ARBA" id="ARBA00022793"/>
    </source>
</evidence>
<keyword evidence="5 7" id="KW-0456">Lyase</keyword>
<organism evidence="12 13">
    <name type="scientific">Candidatus Carbonibacillus altaicus</name>
    <dbReference type="NCBI Taxonomy" id="2163959"/>
    <lineage>
        <taxon>Bacteria</taxon>
        <taxon>Bacillati</taxon>
        <taxon>Bacillota</taxon>
        <taxon>Bacilli</taxon>
        <taxon>Bacillales</taxon>
        <taxon>Candidatus Carbonibacillus</taxon>
    </lineage>
</organism>
<evidence type="ECO:0000256" key="7">
    <source>
        <dbReference type="HAMAP-Rule" id="MF_00218"/>
    </source>
</evidence>
<evidence type="ECO:0000256" key="9">
    <source>
        <dbReference type="RuleBase" id="RU004169"/>
    </source>
</evidence>
<keyword evidence="7" id="KW-0963">Cytoplasm</keyword>
<feature type="binding site" evidence="7">
    <location>
        <begin position="25"/>
        <end position="29"/>
    </location>
    <ligand>
        <name>substrate</name>
    </ligand>
</feature>
<dbReference type="PANTHER" id="PTHR21091:SF169">
    <property type="entry name" value="UROPORPHYRINOGEN DECARBOXYLASE"/>
    <property type="match status" value="1"/>
</dbReference>
<sequence length="346" mass="38739">MLRNDTFLRAARGEPVPYTPVWYMRQAGRSDPEYRAIKEKYSLLEINQNSELAAYVTRLPVEKLGVDAAILYSDIMNPLAGLGVKFDIQKGVGPVVHHPIRSEADVLALSTFDLEPLASVLKTIALLKQSLTVPLIGFAGAPFTLASYLIEGGPSRTYRHTKQFMLRHPKSWNLLMERLSDMAARYLRAQIEAGASAVQLFDSWVGQLSPVDFRHYVLPYVERIFVALKDLSAVKIYFPGVASGELLPELKTLPVEVIGVDWRVPLDRARFRTDNKFVLQGNFDPLWLEAPRSAREAYARSILEEGLKGKGHIFNLGHGVYPEADIASLRALTEYVQTTSRALRAT</sequence>
<dbReference type="UniPathway" id="UPA00251">
    <property type="reaction ID" value="UER00321"/>
</dbReference>
<comment type="caution">
    <text evidence="12">The sequence shown here is derived from an EMBL/GenBank/DDBJ whole genome shotgun (WGS) entry which is preliminary data.</text>
</comment>
<feature type="domain" description="Uroporphyrinogen decarboxylase (URO-D)" evidence="10">
    <location>
        <begin position="20"/>
        <end position="29"/>
    </location>
</feature>
<reference evidence="13" key="1">
    <citation type="journal article" date="2018" name="Sci. Rep.">
        <title>Lignite coal burning seam in the remote Altai Mountains harbors a hydrogen-driven thermophilic microbial community.</title>
        <authorList>
            <person name="Kadnikov V.V."/>
            <person name="Mardanov A.V."/>
            <person name="Ivasenko D.A."/>
            <person name="Antsiferov D.V."/>
            <person name="Beletsky A.V."/>
            <person name="Karnachuk O.V."/>
            <person name="Ravin N.V."/>
        </authorList>
    </citation>
    <scope>NUCLEOTIDE SEQUENCE [LARGE SCALE GENOMIC DNA]</scope>
</reference>
<dbReference type="SUPFAM" id="SSF51726">
    <property type="entry name" value="UROD/MetE-like"/>
    <property type="match status" value="1"/>
</dbReference>
<evidence type="ECO:0000256" key="1">
    <source>
        <dbReference type="ARBA" id="ARBA00004804"/>
    </source>
</evidence>
<dbReference type="PROSITE" id="PS00907">
    <property type="entry name" value="UROD_2"/>
    <property type="match status" value="1"/>
</dbReference>
<comment type="similarity">
    <text evidence="2 7 9">Belongs to the uroporphyrinogen decarboxylase family.</text>
</comment>
<dbReference type="PROSITE" id="PS00906">
    <property type="entry name" value="UROD_1"/>
    <property type="match status" value="1"/>
</dbReference>
<keyword evidence="6 7" id="KW-0627">Porphyrin biosynthesis</keyword>
<gene>
    <name evidence="7" type="primary">hemE</name>
    <name evidence="12" type="ORF">BSOLF_1604</name>
</gene>
<comment type="function">
    <text evidence="7">Catalyzes the decarboxylation of four acetate groups of uroporphyrinogen-III to yield coproporphyrinogen-III.</text>
</comment>
<feature type="binding site" evidence="7">
    <location>
        <position position="203"/>
    </location>
    <ligand>
        <name>substrate</name>
    </ligand>
</feature>
<dbReference type="CDD" id="cd00717">
    <property type="entry name" value="URO-D"/>
    <property type="match status" value="1"/>
</dbReference>
<feature type="domain" description="Uroporphyrinogen decarboxylase (URO-D)" evidence="11">
    <location>
        <begin position="136"/>
        <end position="152"/>
    </location>
</feature>
<feature type="binding site" evidence="7">
    <location>
        <position position="74"/>
    </location>
    <ligand>
        <name>substrate</name>
    </ligand>
</feature>
<comment type="subcellular location">
    <subcellularLocation>
        <location evidence="7">Cytoplasm</location>
    </subcellularLocation>
</comment>
<dbReference type="InterPro" id="IPR038071">
    <property type="entry name" value="UROD/MetE-like_sf"/>
</dbReference>
<dbReference type="GO" id="GO:0006782">
    <property type="term" value="P:protoporphyrinogen IX biosynthetic process"/>
    <property type="evidence" value="ECO:0007669"/>
    <property type="project" value="UniProtKB-UniRule"/>
</dbReference>
<dbReference type="Pfam" id="PF01208">
    <property type="entry name" value="URO-D"/>
    <property type="match status" value="1"/>
</dbReference>
<evidence type="ECO:0000313" key="12">
    <source>
        <dbReference type="EMBL" id="PTQ57449.1"/>
    </source>
</evidence>
<proteinExistence type="inferred from homology"/>
<feature type="site" description="Transition state stabilizer" evidence="7">
    <location>
        <position position="74"/>
    </location>
</feature>
<evidence type="ECO:0000256" key="5">
    <source>
        <dbReference type="ARBA" id="ARBA00023239"/>
    </source>
</evidence>
<keyword evidence="4 7" id="KW-0210">Decarboxylase</keyword>
<evidence type="ECO:0000256" key="2">
    <source>
        <dbReference type="ARBA" id="ARBA00009935"/>
    </source>
</evidence>
<dbReference type="GO" id="GO:0004853">
    <property type="term" value="F:uroporphyrinogen decarboxylase activity"/>
    <property type="evidence" value="ECO:0007669"/>
    <property type="project" value="UniProtKB-UniRule"/>
</dbReference>
<evidence type="ECO:0000256" key="8">
    <source>
        <dbReference type="RuleBase" id="RU000554"/>
    </source>
</evidence>
<dbReference type="EMBL" id="PEBX01000007">
    <property type="protein sequence ID" value="PTQ57449.1"/>
    <property type="molecule type" value="Genomic_DNA"/>
</dbReference>
<comment type="subunit">
    <text evidence="7">Homodimer.</text>
</comment>
<dbReference type="PANTHER" id="PTHR21091">
    <property type="entry name" value="METHYLTETRAHYDROFOLATE:HOMOCYSTEINE METHYLTRANSFERASE RELATED"/>
    <property type="match status" value="1"/>
</dbReference>
<evidence type="ECO:0000259" key="11">
    <source>
        <dbReference type="PROSITE" id="PS00907"/>
    </source>
</evidence>
<comment type="catalytic activity">
    <reaction evidence="7 8">
        <text>uroporphyrinogen III + 4 H(+) = coproporphyrinogen III + 4 CO2</text>
        <dbReference type="Rhea" id="RHEA:19865"/>
        <dbReference type="ChEBI" id="CHEBI:15378"/>
        <dbReference type="ChEBI" id="CHEBI:16526"/>
        <dbReference type="ChEBI" id="CHEBI:57308"/>
        <dbReference type="ChEBI" id="CHEBI:57309"/>
        <dbReference type="EC" id="4.1.1.37"/>
    </reaction>
</comment>
<accession>A0A2R6Y438</accession>
<evidence type="ECO:0000256" key="6">
    <source>
        <dbReference type="ARBA" id="ARBA00023244"/>
    </source>
</evidence>